<dbReference type="Gene3D" id="1.50.10.100">
    <property type="entry name" value="Chondroitin AC/alginate lyase"/>
    <property type="match status" value="1"/>
</dbReference>
<sequence length="370" mass="42223">MTLNIPNKPSEIITPFPVSPNGPSKNALKVLGQIVRKTTEANEVYSVTFSEVLCPEGKNHLFSLKPYFWEVAPGKWERRDGKRNPYCDKPQGQKQLDTAAAQIHSLALGIIHLPEYRDAAIKRIQKLLTVFFIDSETKMNPEVRYAQCNPATSPLKGENSFVIALRNIILISQALTLVQQYLDKGLVSKLKEWVAHQVKWMQESEQGKDVQRYEDNKIIWYHAIIASHLAFINPQESQKYALNFFQTYGASHTPQAYFEEDLKRTRPRHYTLFALEPLVVLAKLTASLDAQPESKAAAYARNLLEFAKTVQPGQLEKPLEEGGRYEGQWQWYEHIISGWTGQGKRGGDEPDGGAWEGGWTQRMRMLWGFF</sequence>
<dbReference type="GeneID" id="30153794"/>
<reference evidence="4 5" key="1">
    <citation type="submission" date="2016-06" db="EMBL/GenBank/DDBJ databases">
        <title>Evolution of pathogenesis and genome organization in the Tremellales.</title>
        <authorList>
            <person name="Cuomo C."/>
            <person name="Litvintseva A."/>
            <person name="Heitman J."/>
            <person name="Chen Y."/>
            <person name="Sun S."/>
            <person name="Springer D."/>
            <person name="Dromer F."/>
            <person name="Young S."/>
            <person name="Zeng Q."/>
            <person name="Chapman S."/>
            <person name="Gujja S."/>
            <person name="Saif S."/>
            <person name="Birren B."/>
        </authorList>
    </citation>
    <scope>NUCLEOTIDE SEQUENCE [LARGE SCALE GENOMIC DNA]</scope>
    <source>
        <strain evidence="4 5">CBS 6039</strain>
    </source>
</reference>
<protein>
    <recommendedName>
        <fullName evidence="3">Alginate lyase domain-containing protein</fullName>
    </recommendedName>
</protein>
<dbReference type="Pfam" id="PF05426">
    <property type="entry name" value="Alginate_lyase"/>
    <property type="match status" value="1"/>
</dbReference>
<dbReference type="SUPFAM" id="SSF48230">
    <property type="entry name" value="Chondroitin AC/alginate lyase"/>
    <property type="match status" value="1"/>
</dbReference>
<dbReference type="GO" id="GO:0016829">
    <property type="term" value="F:lyase activity"/>
    <property type="evidence" value="ECO:0007669"/>
    <property type="project" value="UniProtKB-KW"/>
</dbReference>
<name>A0A1E3I1H0_9TREE</name>
<dbReference type="OrthoDB" id="63533at2759"/>
<evidence type="ECO:0000256" key="2">
    <source>
        <dbReference type="ARBA" id="ARBA00023239"/>
    </source>
</evidence>
<feature type="domain" description="Alginate lyase" evidence="3">
    <location>
        <begin position="63"/>
        <end position="286"/>
    </location>
</feature>
<dbReference type="RefSeq" id="XP_018996514.1">
    <property type="nucleotide sequence ID" value="XM_019136111.1"/>
</dbReference>
<dbReference type="STRING" id="1295533.A0A1E3I1H0"/>
<proteinExistence type="predicted"/>
<keyword evidence="1" id="KW-0732">Signal</keyword>
<evidence type="ECO:0000259" key="3">
    <source>
        <dbReference type="Pfam" id="PF05426"/>
    </source>
</evidence>
<keyword evidence="2" id="KW-0456">Lyase</keyword>
<dbReference type="InterPro" id="IPR008929">
    <property type="entry name" value="Chondroitin_lyas"/>
</dbReference>
<gene>
    <name evidence="4" type="ORF">L202_02485</name>
</gene>
<evidence type="ECO:0000256" key="1">
    <source>
        <dbReference type="ARBA" id="ARBA00022729"/>
    </source>
</evidence>
<accession>A0A1E3I1H0</accession>
<evidence type="ECO:0000313" key="4">
    <source>
        <dbReference type="EMBL" id="ODN82195.1"/>
    </source>
</evidence>
<organism evidence="4 5">
    <name type="scientific">Cryptococcus amylolentus CBS 6039</name>
    <dbReference type="NCBI Taxonomy" id="1295533"/>
    <lineage>
        <taxon>Eukaryota</taxon>
        <taxon>Fungi</taxon>
        <taxon>Dikarya</taxon>
        <taxon>Basidiomycota</taxon>
        <taxon>Agaricomycotina</taxon>
        <taxon>Tremellomycetes</taxon>
        <taxon>Tremellales</taxon>
        <taxon>Cryptococcaceae</taxon>
        <taxon>Cryptococcus</taxon>
    </lineage>
</organism>
<dbReference type="InterPro" id="IPR008397">
    <property type="entry name" value="Alginate_lyase_dom"/>
</dbReference>
<dbReference type="Proteomes" id="UP000094065">
    <property type="component" value="Unassembled WGS sequence"/>
</dbReference>
<dbReference type="EMBL" id="AWGJ01000003">
    <property type="protein sequence ID" value="ODN82195.1"/>
    <property type="molecule type" value="Genomic_DNA"/>
</dbReference>
<comment type="caution">
    <text evidence="4">The sequence shown here is derived from an EMBL/GenBank/DDBJ whole genome shotgun (WGS) entry which is preliminary data.</text>
</comment>
<dbReference type="AlphaFoldDB" id="A0A1E3I1H0"/>
<keyword evidence="5" id="KW-1185">Reference proteome</keyword>
<dbReference type="GO" id="GO:0042597">
    <property type="term" value="C:periplasmic space"/>
    <property type="evidence" value="ECO:0007669"/>
    <property type="project" value="InterPro"/>
</dbReference>
<evidence type="ECO:0000313" key="5">
    <source>
        <dbReference type="Proteomes" id="UP000094065"/>
    </source>
</evidence>